<dbReference type="PANTHER" id="PTHR30537:SF5">
    <property type="entry name" value="HTH-TYPE TRANSCRIPTIONAL ACTIVATOR TTDR-RELATED"/>
    <property type="match status" value="1"/>
</dbReference>
<evidence type="ECO:0000256" key="2">
    <source>
        <dbReference type="ARBA" id="ARBA00023015"/>
    </source>
</evidence>
<evidence type="ECO:0000256" key="4">
    <source>
        <dbReference type="ARBA" id="ARBA00023163"/>
    </source>
</evidence>
<dbReference type="SUPFAM" id="SSF53850">
    <property type="entry name" value="Periplasmic binding protein-like II"/>
    <property type="match status" value="1"/>
</dbReference>
<name>A2S5Z5_BURM9</name>
<dbReference type="PROSITE" id="PS50931">
    <property type="entry name" value="HTH_LYSR"/>
    <property type="match status" value="1"/>
</dbReference>
<dbReference type="InterPro" id="IPR005119">
    <property type="entry name" value="LysR_subst-bd"/>
</dbReference>
<dbReference type="HOGENOM" id="CLU_039613_16_2_4"/>
<dbReference type="EMBL" id="CP000546">
    <property type="protein sequence ID" value="ABN00807.1"/>
    <property type="molecule type" value="Genomic_DNA"/>
</dbReference>
<dbReference type="KEGG" id="bml:BMA10229_A1381"/>
<evidence type="ECO:0000256" key="5">
    <source>
        <dbReference type="SAM" id="MobiDB-lite"/>
    </source>
</evidence>
<evidence type="ECO:0000313" key="8">
    <source>
        <dbReference type="Proteomes" id="UP000002283"/>
    </source>
</evidence>
<dbReference type="GO" id="GO:0043565">
    <property type="term" value="F:sequence-specific DNA binding"/>
    <property type="evidence" value="ECO:0007669"/>
    <property type="project" value="TreeGrafter"/>
</dbReference>
<dbReference type="InterPro" id="IPR036390">
    <property type="entry name" value="WH_DNA-bd_sf"/>
</dbReference>
<keyword evidence="4" id="KW-0804">Transcription</keyword>
<dbReference type="RefSeq" id="WP_011832258.1">
    <property type="nucleotide sequence ID" value="NC_008836.1"/>
</dbReference>
<dbReference type="PANTHER" id="PTHR30537">
    <property type="entry name" value="HTH-TYPE TRANSCRIPTIONAL REGULATOR"/>
    <property type="match status" value="1"/>
</dbReference>
<protein>
    <submittedName>
        <fullName evidence="7">Transcriptional regulator, LysR family</fullName>
    </submittedName>
</protein>
<keyword evidence="2" id="KW-0805">Transcription regulation</keyword>
<reference evidence="7 8" key="1">
    <citation type="submission" date="2007-01" db="EMBL/GenBank/DDBJ databases">
        <authorList>
            <person name="DeShazer D."/>
            <person name="Woods D.E."/>
            <person name="Nierman W.C."/>
        </authorList>
    </citation>
    <scope>NUCLEOTIDE SEQUENCE [LARGE SCALE GENOMIC DNA]</scope>
    <source>
        <strain evidence="7 8">NCTC 10229</strain>
    </source>
</reference>
<dbReference type="GO" id="GO:0006351">
    <property type="term" value="P:DNA-templated transcription"/>
    <property type="evidence" value="ECO:0007669"/>
    <property type="project" value="TreeGrafter"/>
</dbReference>
<evidence type="ECO:0000259" key="6">
    <source>
        <dbReference type="PROSITE" id="PS50931"/>
    </source>
</evidence>
<evidence type="ECO:0000256" key="3">
    <source>
        <dbReference type="ARBA" id="ARBA00023125"/>
    </source>
</evidence>
<dbReference type="Gene3D" id="1.10.10.10">
    <property type="entry name" value="Winged helix-like DNA-binding domain superfamily/Winged helix DNA-binding domain"/>
    <property type="match status" value="1"/>
</dbReference>
<comment type="similarity">
    <text evidence="1">Belongs to the LysR transcriptional regulatory family.</text>
</comment>
<keyword evidence="3" id="KW-0238">DNA-binding</keyword>
<dbReference type="InterPro" id="IPR036388">
    <property type="entry name" value="WH-like_DNA-bd_sf"/>
</dbReference>
<dbReference type="InterPro" id="IPR000847">
    <property type="entry name" value="LysR_HTH_N"/>
</dbReference>
<dbReference type="SUPFAM" id="SSF46785">
    <property type="entry name" value="Winged helix' DNA-binding domain"/>
    <property type="match status" value="1"/>
</dbReference>
<feature type="compositionally biased region" description="Gly residues" evidence="5">
    <location>
        <begin position="297"/>
        <end position="306"/>
    </location>
</feature>
<proteinExistence type="inferred from homology"/>
<feature type="domain" description="HTH lysR-type" evidence="6">
    <location>
        <begin position="1"/>
        <end position="58"/>
    </location>
</feature>
<organism evidence="7 8">
    <name type="scientific">Burkholderia mallei (strain NCTC 10229)</name>
    <dbReference type="NCBI Taxonomy" id="412022"/>
    <lineage>
        <taxon>Bacteria</taxon>
        <taxon>Pseudomonadati</taxon>
        <taxon>Pseudomonadota</taxon>
        <taxon>Betaproteobacteria</taxon>
        <taxon>Burkholderiales</taxon>
        <taxon>Burkholderiaceae</taxon>
        <taxon>Burkholderia</taxon>
        <taxon>pseudomallei group</taxon>
    </lineage>
</organism>
<evidence type="ECO:0000256" key="1">
    <source>
        <dbReference type="ARBA" id="ARBA00009437"/>
    </source>
</evidence>
<dbReference type="Proteomes" id="UP000002283">
    <property type="component" value="Chromosome I"/>
</dbReference>
<accession>A2S5Z5</accession>
<evidence type="ECO:0000313" key="7">
    <source>
        <dbReference type="EMBL" id="ABN00807.1"/>
    </source>
</evidence>
<dbReference type="CDD" id="cd08422">
    <property type="entry name" value="PBP2_CrgA_like"/>
    <property type="match status" value="1"/>
</dbReference>
<sequence>MDLNALTLLVDILDAGNLSKAAQRLKMSRANVSYRLNQLEKSIGLQLVRRTTRRIEPTEIGLRLYEHGRRIQSELFAAREAVTTLGQDLQGRVRLSVPSGYGQLVMSNWLIAFKRLYPGIVLDVVFENRIEDLMRDEVDIAVRVMSEPPQNLVARDMGAVRYVACASPGFAATHGMPTELGQLFDAPVITSTVVGRQLRVAAYLGDERHEVLLEPTLISENFLFLRQAILAGLGVGIVPDYVVHDDVRRGAVVTTLDAYRLSIFGTHMYMLYMPNRHHTRATSTFIDFMLEEARNAGRGGGRGDGATGRCRHTPAARAAVDPPRAAGTRR</sequence>
<dbReference type="FunFam" id="1.10.10.10:FF:000001">
    <property type="entry name" value="LysR family transcriptional regulator"/>
    <property type="match status" value="1"/>
</dbReference>
<dbReference type="Gene3D" id="3.40.190.290">
    <property type="match status" value="1"/>
</dbReference>
<dbReference type="Pfam" id="PF03466">
    <property type="entry name" value="LysR_substrate"/>
    <property type="match status" value="1"/>
</dbReference>
<dbReference type="Pfam" id="PF00126">
    <property type="entry name" value="HTH_1"/>
    <property type="match status" value="1"/>
</dbReference>
<dbReference type="InterPro" id="IPR058163">
    <property type="entry name" value="LysR-type_TF_proteobact-type"/>
</dbReference>
<gene>
    <name evidence="7" type="ordered locus">BMA10229_A1381</name>
</gene>
<feature type="region of interest" description="Disordered" evidence="5">
    <location>
        <begin position="297"/>
        <end position="330"/>
    </location>
</feature>
<dbReference type="GO" id="GO:0003700">
    <property type="term" value="F:DNA-binding transcription factor activity"/>
    <property type="evidence" value="ECO:0007669"/>
    <property type="project" value="InterPro"/>
</dbReference>
<feature type="compositionally biased region" description="Low complexity" evidence="5">
    <location>
        <begin position="315"/>
        <end position="330"/>
    </location>
</feature>
<dbReference type="AlphaFoldDB" id="A2S5Z5"/>